<gene>
    <name evidence="1" type="ORF">N657DRAFT_713678</name>
</gene>
<dbReference type="Proteomes" id="UP001302602">
    <property type="component" value="Unassembled WGS sequence"/>
</dbReference>
<sequence length="219" mass="24447">MENPGDLTVIAISTHEDAPLSAHDDLIAKVNKERGLGDHTKALVLYREAEDNYADLYISMWVAGLIALQGHVPLAIRELDRSLVKYALVEDHRELVAAARMLLAFWWAKMDLDYFPALKIGLKYFGEYVKPYPPSEWKDYKVGDSFLSGLTGLADGSLAEIAALLIPSHSRLSRVSGVNLIPFHMMQTRSKRSMIQTRVFLSTIPAKILPIINPTSSKL</sequence>
<reference evidence="1" key="1">
    <citation type="journal article" date="2023" name="Mol. Phylogenet. Evol.">
        <title>Genome-scale phylogeny and comparative genomics of the fungal order Sordariales.</title>
        <authorList>
            <person name="Hensen N."/>
            <person name="Bonometti L."/>
            <person name="Westerberg I."/>
            <person name="Brannstrom I.O."/>
            <person name="Guillou S."/>
            <person name="Cros-Aarteil S."/>
            <person name="Calhoun S."/>
            <person name="Haridas S."/>
            <person name="Kuo A."/>
            <person name="Mondo S."/>
            <person name="Pangilinan J."/>
            <person name="Riley R."/>
            <person name="LaButti K."/>
            <person name="Andreopoulos B."/>
            <person name="Lipzen A."/>
            <person name="Chen C."/>
            <person name="Yan M."/>
            <person name="Daum C."/>
            <person name="Ng V."/>
            <person name="Clum A."/>
            <person name="Steindorff A."/>
            <person name="Ohm R.A."/>
            <person name="Martin F."/>
            <person name="Silar P."/>
            <person name="Natvig D.O."/>
            <person name="Lalanne C."/>
            <person name="Gautier V."/>
            <person name="Ament-Velasquez S.L."/>
            <person name="Kruys A."/>
            <person name="Hutchinson M.I."/>
            <person name="Powell A.J."/>
            <person name="Barry K."/>
            <person name="Miller A.N."/>
            <person name="Grigoriev I.V."/>
            <person name="Debuchy R."/>
            <person name="Gladieux P."/>
            <person name="Hiltunen Thoren M."/>
            <person name="Johannesson H."/>
        </authorList>
    </citation>
    <scope>NUCLEOTIDE SEQUENCE</scope>
    <source>
        <strain evidence="1">CBS 731.68</strain>
    </source>
</reference>
<dbReference type="RefSeq" id="XP_062642335.1">
    <property type="nucleotide sequence ID" value="XM_062797454.1"/>
</dbReference>
<reference evidence="1" key="2">
    <citation type="submission" date="2023-05" db="EMBL/GenBank/DDBJ databases">
        <authorList>
            <consortium name="Lawrence Berkeley National Laboratory"/>
            <person name="Steindorff A."/>
            <person name="Hensen N."/>
            <person name="Bonometti L."/>
            <person name="Westerberg I."/>
            <person name="Brannstrom I.O."/>
            <person name="Guillou S."/>
            <person name="Cros-Aarteil S."/>
            <person name="Calhoun S."/>
            <person name="Haridas S."/>
            <person name="Kuo A."/>
            <person name="Mondo S."/>
            <person name="Pangilinan J."/>
            <person name="Riley R."/>
            <person name="Labutti K."/>
            <person name="Andreopoulos B."/>
            <person name="Lipzen A."/>
            <person name="Chen C."/>
            <person name="Yanf M."/>
            <person name="Daum C."/>
            <person name="Ng V."/>
            <person name="Clum A."/>
            <person name="Ohm R."/>
            <person name="Martin F."/>
            <person name="Silar P."/>
            <person name="Natvig D."/>
            <person name="Lalanne C."/>
            <person name="Gautier V."/>
            <person name="Ament-Velasquez S.L."/>
            <person name="Kruys A."/>
            <person name="Hutchinson M.I."/>
            <person name="Powell A.J."/>
            <person name="Barry K."/>
            <person name="Miller A.N."/>
            <person name="Grigoriev I.V."/>
            <person name="Debuchy R."/>
            <person name="Gladieux P."/>
            <person name="Thoren M.H."/>
            <person name="Johannesson H."/>
        </authorList>
    </citation>
    <scope>NUCLEOTIDE SEQUENCE</scope>
    <source>
        <strain evidence="1">CBS 731.68</strain>
    </source>
</reference>
<dbReference type="EMBL" id="MU853264">
    <property type="protein sequence ID" value="KAK4118562.1"/>
    <property type="molecule type" value="Genomic_DNA"/>
</dbReference>
<protein>
    <submittedName>
        <fullName evidence="1">Uncharacterized protein</fullName>
    </submittedName>
</protein>
<name>A0AAN6TQ02_9PEZI</name>
<evidence type="ECO:0000313" key="2">
    <source>
        <dbReference type="Proteomes" id="UP001302602"/>
    </source>
</evidence>
<evidence type="ECO:0000313" key="1">
    <source>
        <dbReference type="EMBL" id="KAK4118562.1"/>
    </source>
</evidence>
<accession>A0AAN6TQ02</accession>
<dbReference type="GeneID" id="87834228"/>
<keyword evidence="2" id="KW-1185">Reference proteome</keyword>
<comment type="caution">
    <text evidence="1">The sequence shown here is derived from an EMBL/GenBank/DDBJ whole genome shotgun (WGS) entry which is preliminary data.</text>
</comment>
<proteinExistence type="predicted"/>
<dbReference type="AlphaFoldDB" id="A0AAN6TQ02"/>
<organism evidence="1 2">
    <name type="scientific">Parathielavia appendiculata</name>
    <dbReference type="NCBI Taxonomy" id="2587402"/>
    <lineage>
        <taxon>Eukaryota</taxon>
        <taxon>Fungi</taxon>
        <taxon>Dikarya</taxon>
        <taxon>Ascomycota</taxon>
        <taxon>Pezizomycotina</taxon>
        <taxon>Sordariomycetes</taxon>
        <taxon>Sordariomycetidae</taxon>
        <taxon>Sordariales</taxon>
        <taxon>Chaetomiaceae</taxon>
        <taxon>Parathielavia</taxon>
    </lineage>
</organism>